<reference evidence="2" key="2">
    <citation type="journal article" date="2021" name="Syst. Appl. Microbiol.">
        <title>Roseomonas hellenica sp. nov., isolated from roots of wild-growing Alkanna tinctoria.</title>
        <authorList>
            <person name="Rat A."/>
            <person name="Naranjo H.D."/>
            <person name="Lebbe L."/>
            <person name="Cnockaert M."/>
            <person name="Krigas N."/>
            <person name="Grigoriadou K."/>
            <person name="Maloupa E."/>
            <person name="Willems A."/>
        </authorList>
    </citation>
    <scope>NUCLEOTIDE SEQUENCE</scope>
    <source>
        <strain evidence="2">LMG 31228</strain>
    </source>
</reference>
<organism evidence="2 3">
    <name type="scientific">Neoroseomonas eburnea</name>
    <dbReference type="NCBI Taxonomy" id="1346889"/>
    <lineage>
        <taxon>Bacteria</taxon>
        <taxon>Pseudomonadati</taxon>
        <taxon>Pseudomonadota</taxon>
        <taxon>Alphaproteobacteria</taxon>
        <taxon>Acetobacterales</taxon>
        <taxon>Acetobacteraceae</taxon>
        <taxon>Neoroseomonas</taxon>
    </lineage>
</organism>
<dbReference type="AlphaFoldDB" id="A0A9X9XE03"/>
<accession>A0A9X9XE03</accession>
<evidence type="ECO:0000259" key="1">
    <source>
        <dbReference type="Pfam" id="PF11638"/>
    </source>
</evidence>
<dbReference type="Pfam" id="PF11638">
    <property type="entry name" value="DnaA_N"/>
    <property type="match status" value="1"/>
</dbReference>
<evidence type="ECO:0000313" key="3">
    <source>
        <dbReference type="Proteomes" id="UP001138709"/>
    </source>
</evidence>
<dbReference type="Gene3D" id="3.30.300.180">
    <property type="match status" value="1"/>
</dbReference>
<dbReference type="Proteomes" id="UP001138709">
    <property type="component" value="Unassembled WGS sequence"/>
</dbReference>
<sequence length="184" mass="20653">MSQRNLFPKGALPRGLQAGFDAFWAAYPPRRPNPRAMAEMAFARAVRDGAAPGDLVRAAEAYAAELRERGIGSEFIVHASTFLRQRRYEDYLRAPIAEAPARAAPAADIDHPLWPLLRGRLSETDFRHWIEPLRCVSIVAGAHAVLMAPNRFYRDWVRQHFDLALKAGLGVRILDIEIAEDLRA</sequence>
<feature type="domain" description="DnaA N-terminal" evidence="1">
    <location>
        <begin position="117"/>
        <end position="162"/>
    </location>
</feature>
<proteinExistence type="predicted"/>
<dbReference type="EMBL" id="JAAEDL010000015">
    <property type="protein sequence ID" value="MBR0681939.1"/>
    <property type="molecule type" value="Genomic_DNA"/>
</dbReference>
<protein>
    <recommendedName>
        <fullName evidence="1">DnaA N-terminal domain-containing protein</fullName>
    </recommendedName>
</protein>
<dbReference type="RefSeq" id="WP_211847474.1">
    <property type="nucleotide sequence ID" value="NZ_JAAEDL010000015.1"/>
</dbReference>
<gene>
    <name evidence="2" type="ORF">GXW74_15700</name>
</gene>
<dbReference type="InterPro" id="IPR024633">
    <property type="entry name" value="DnaA_N_dom"/>
</dbReference>
<dbReference type="InterPro" id="IPR038454">
    <property type="entry name" value="DnaA_N_sf"/>
</dbReference>
<comment type="caution">
    <text evidence="2">The sequence shown here is derived from an EMBL/GenBank/DDBJ whole genome shotgun (WGS) entry which is preliminary data.</text>
</comment>
<evidence type="ECO:0000313" key="2">
    <source>
        <dbReference type="EMBL" id="MBR0681939.1"/>
    </source>
</evidence>
<reference evidence="2" key="1">
    <citation type="submission" date="2020-01" db="EMBL/GenBank/DDBJ databases">
        <authorList>
            <person name="Rat A."/>
        </authorList>
    </citation>
    <scope>NUCLEOTIDE SEQUENCE</scope>
    <source>
        <strain evidence="2">LMG 31228</strain>
    </source>
</reference>
<name>A0A9X9XE03_9PROT</name>
<keyword evidence="3" id="KW-1185">Reference proteome</keyword>